<evidence type="ECO:0000313" key="4">
    <source>
        <dbReference type="EMBL" id="HGZ43305.1"/>
    </source>
</evidence>
<feature type="domain" description="Integrase catalytic" evidence="1">
    <location>
        <begin position="2"/>
        <end position="23"/>
    </location>
</feature>
<dbReference type="EMBL" id="DSQF01000017">
    <property type="protein sequence ID" value="HGZ43305.1"/>
    <property type="molecule type" value="Genomic_DNA"/>
</dbReference>
<evidence type="ECO:0000313" key="2">
    <source>
        <dbReference type="EMBL" id="HGZ42094.1"/>
    </source>
</evidence>
<protein>
    <recommendedName>
        <fullName evidence="1">Integrase catalytic domain-containing protein</fullName>
    </recommendedName>
</protein>
<accession>A0A832I616</accession>
<reference evidence="3" key="1">
    <citation type="journal article" date="2020" name="mSystems">
        <title>Genome- and Community-Level Interaction Insights into Carbon Utilization and Element Cycling Functions of Hydrothermarchaeota in Hydrothermal Sediment.</title>
        <authorList>
            <person name="Zhou Z."/>
            <person name="Liu Y."/>
            <person name="Xu W."/>
            <person name="Pan J."/>
            <person name="Luo Z.H."/>
            <person name="Li M."/>
        </authorList>
    </citation>
    <scope>NUCLEOTIDE SEQUENCE [LARGE SCALE GENOMIC DNA]</scope>
    <source>
        <strain evidence="3">SpSt-381</strain>
    </source>
</reference>
<organism evidence="3">
    <name type="scientific">Eiseniibacteriota bacterium</name>
    <dbReference type="NCBI Taxonomy" id="2212470"/>
    <lineage>
        <taxon>Bacteria</taxon>
        <taxon>Candidatus Eiseniibacteriota</taxon>
    </lineage>
</organism>
<proteinExistence type="predicted"/>
<comment type="caution">
    <text evidence="3">The sequence shown here is derived from an EMBL/GenBank/DDBJ whole genome shotgun (WGS) entry which is preliminary data.</text>
</comment>
<dbReference type="Pfam" id="PF13683">
    <property type="entry name" value="rve_3"/>
    <property type="match status" value="1"/>
</dbReference>
<dbReference type="AlphaFoldDB" id="A0A832I616"/>
<dbReference type="InterPro" id="IPR001584">
    <property type="entry name" value="Integrase_cat-core"/>
</dbReference>
<dbReference type="EMBL" id="DSQF01000002">
    <property type="protein sequence ID" value="HGZ42094.1"/>
    <property type="molecule type" value="Genomic_DNA"/>
</dbReference>
<dbReference type="EMBL" id="DSQF01000029">
    <property type="protein sequence ID" value="HGZ44479.1"/>
    <property type="molecule type" value="Genomic_DNA"/>
</dbReference>
<evidence type="ECO:0000313" key="5">
    <source>
        <dbReference type="EMBL" id="HGZ44479.1"/>
    </source>
</evidence>
<evidence type="ECO:0000313" key="3">
    <source>
        <dbReference type="EMBL" id="HGZ43218.1"/>
    </source>
</evidence>
<sequence length="35" mass="4281">MLPRWLRHYNRRRPHGSLRGLPPFSWLRPRVGTTL</sequence>
<evidence type="ECO:0000259" key="1">
    <source>
        <dbReference type="Pfam" id="PF13683"/>
    </source>
</evidence>
<dbReference type="EMBL" id="DSQF01000016">
    <property type="protein sequence ID" value="HGZ43218.1"/>
    <property type="molecule type" value="Genomic_DNA"/>
</dbReference>
<name>A0A832I616_UNCEI</name>
<dbReference type="GO" id="GO:0015074">
    <property type="term" value="P:DNA integration"/>
    <property type="evidence" value="ECO:0007669"/>
    <property type="project" value="InterPro"/>
</dbReference>
<gene>
    <name evidence="2" type="ORF">ENR23_01485</name>
    <name evidence="3" type="ORF">ENR23_07305</name>
    <name evidence="4" type="ORF">ENR23_07770</name>
    <name evidence="5" type="ORF">ENR23_13900</name>
</gene>